<organism evidence="2 3">
    <name type="scientific">Marchantia polymorpha subsp. ruderalis</name>
    <dbReference type="NCBI Taxonomy" id="1480154"/>
    <lineage>
        <taxon>Eukaryota</taxon>
        <taxon>Viridiplantae</taxon>
        <taxon>Streptophyta</taxon>
        <taxon>Embryophyta</taxon>
        <taxon>Marchantiophyta</taxon>
        <taxon>Marchantiopsida</taxon>
        <taxon>Marchantiidae</taxon>
        <taxon>Marchantiales</taxon>
        <taxon>Marchantiaceae</taxon>
        <taxon>Marchantia</taxon>
    </lineage>
</organism>
<evidence type="ECO:0000313" key="3">
    <source>
        <dbReference type="Proteomes" id="UP000077202"/>
    </source>
</evidence>
<comment type="caution">
    <text evidence="2">The sequence shown here is derived from an EMBL/GenBank/DDBJ whole genome shotgun (WGS) entry which is preliminary data.</text>
</comment>
<protein>
    <submittedName>
        <fullName evidence="2">Uncharacterized protein</fullName>
    </submittedName>
</protein>
<evidence type="ECO:0000256" key="1">
    <source>
        <dbReference type="SAM" id="MobiDB-lite"/>
    </source>
</evidence>
<gene>
    <name evidence="2" type="ORF">AXG93_1175s1020</name>
</gene>
<name>A0A176VNX1_MARPO</name>
<dbReference type="Proteomes" id="UP000077202">
    <property type="component" value="Unassembled WGS sequence"/>
</dbReference>
<dbReference type="EMBL" id="LVLJ01003272">
    <property type="protein sequence ID" value="OAE22093.1"/>
    <property type="molecule type" value="Genomic_DNA"/>
</dbReference>
<evidence type="ECO:0000313" key="2">
    <source>
        <dbReference type="EMBL" id="OAE22093.1"/>
    </source>
</evidence>
<feature type="compositionally biased region" description="Basic and acidic residues" evidence="1">
    <location>
        <begin position="41"/>
        <end position="59"/>
    </location>
</feature>
<keyword evidence="3" id="KW-1185">Reference proteome</keyword>
<dbReference type="AlphaFoldDB" id="A0A176VNX1"/>
<proteinExistence type="predicted"/>
<feature type="region of interest" description="Disordered" evidence="1">
    <location>
        <begin position="29"/>
        <end position="74"/>
    </location>
</feature>
<sequence length="74" mass="8491">MRVRTVEEAVVRLDLTENAAKRRCLEKEATPGVQAMAQRSKKYDRQLRSAEEFSQKRGENFSLGPVKPDRRLTG</sequence>
<reference evidence="2" key="1">
    <citation type="submission" date="2016-03" db="EMBL/GenBank/DDBJ databases">
        <title>Mechanisms controlling the formation of the plant cell surface in tip-growing cells are functionally conserved among land plants.</title>
        <authorList>
            <person name="Honkanen S."/>
            <person name="Jones V.A."/>
            <person name="Morieri G."/>
            <person name="Champion C."/>
            <person name="Hetherington A.J."/>
            <person name="Kelly S."/>
            <person name="Saint-Marcoux D."/>
            <person name="Proust H."/>
            <person name="Prescott H."/>
            <person name="Dolan L."/>
        </authorList>
    </citation>
    <scope>NUCLEOTIDE SEQUENCE [LARGE SCALE GENOMIC DNA]</scope>
    <source>
        <tissue evidence="2">Whole gametophyte</tissue>
    </source>
</reference>
<accession>A0A176VNX1</accession>